<evidence type="ECO:0000259" key="2">
    <source>
        <dbReference type="PROSITE" id="PS51272"/>
    </source>
</evidence>
<dbReference type="EMBL" id="AE017334">
    <property type="protein sequence ID" value="AAT32803.2"/>
    <property type="molecule type" value="Genomic_DNA"/>
</dbReference>
<accession>Q6HVF7</accession>
<dbReference type="Pfam" id="PF16103">
    <property type="entry name" value="DUF4822"/>
    <property type="match status" value="2"/>
</dbReference>
<protein>
    <submittedName>
        <fullName evidence="3">S-layer protein</fullName>
    </submittedName>
</protein>
<accession>Q6KPM6</accession>
<accession>E9QS28</accession>
<dbReference type="InterPro" id="IPR032247">
    <property type="entry name" value="DUF4822"/>
</dbReference>
<name>A0A0F7RE19_BACAN</name>
<dbReference type="Gene3D" id="2.40.128.540">
    <property type="entry name" value="Domain of unknown function DUF4822"/>
    <property type="match status" value="2"/>
</dbReference>
<evidence type="ECO:0000313" key="3">
    <source>
        <dbReference type="EMBL" id="AAT32803.2"/>
    </source>
</evidence>
<dbReference type="PROSITE" id="PS51272">
    <property type="entry name" value="SLH"/>
    <property type="match status" value="3"/>
</dbReference>
<feature type="domain" description="SLH" evidence="2">
    <location>
        <begin position="177"/>
        <end position="240"/>
    </location>
</feature>
<dbReference type="InterPro" id="IPR001119">
    <property type="entry name" value="SLH_dom"/>
</dbReference>
<gene>
    <name evidence="3" type="ordered locus">GBAA_3695</name>
</gene>
<keyword evidence="1" id="KW-0732">Signal</keyword>
<accession>A0A0F7RE19</accession>
<sequence>MEEKWCNYLLNEGRDWKTMNKTILKTCIISAVLGGVLLTEKNGEVKAEEITPQTNHTGVFKDVPKGHWAYEAIQQLTDEKIVFGYDDGRFGFGDNVTREQVAALLYRYFNLAEEKNYENPYGDVSEESTSYIKEILSLTEMGVFKGDEHGNFRPKASLTRAEMAQVLTNAFHLKAKSNHTFNDVSTNSWASNAISAVQTNNIAKGVGGGNFAPNMDVTREQYAQFLYNAIQETEKTQETKGQLLASILGETNWQGTKVYDKDHNDVTKENQNFIGLAKYDAKTARYEFFNASTGESRNDSGTFFITNDGKKRVLISETQNYQAVVELTQLDKEKFTYKRMGKDAKRNDVEVFVEHIPYQEKELSFTRPDKNLESSTGKIVTDVDGDKILSSTLWNGTVVLDEQGNNVTKYNSNLISLAKYDKNTNKYEFFNVNTGESRGDYGFFDVVHDNKIRAHVSLGNNKYGAVLELTELNKEKFTYTRMGKDANGKDIKIFVEHEPNTGDLKPNFTK</sequence>
<dbReference type="PANTHER" id="PTHR43308:SF1">
    <property type="entry name" value="OUTER MEMBRANE PROTEIN ALPHA"/>
    <property type="match status" value="1"/>
</dbReference>
<dbReference type="AlphaFoldDB" id="A0A0F7RE19"/>
<accession>Q81Y62</accession>
<accession>E9QS29</accession>
<dbReference type="PATRIC" id="fig|1392.237.peg.3906"/>
<dbReference type="Pfam" id="PF00395">
    <property type="entry name" value="SLH"/>
    <property type="match status" value="3"/>
</dbReference>
<dbReference type="Proteomes" id="UP000000594">
    <property type="component" value="Chromosome"/>
</dbReference>
<reference evidence="3 4" key="1">
    <citation type="journal article" date="2009" name="J. Bacteriol.">
        <title>The complete genome sequence of Bacillus anthracis Ames 'Ancestor'.</title>
        <authorList>
            <person name="Ravel J."/>
            <person name="Jiang L."/>
            <person name="Stanley S.T."/>
            <person name="Wilson M.R."/>
            <person name="Decker R.S."/>
            <person name="Read T.D."/>
            <person name="Worsham P."/>
            <person name="Keim P.S."/>
            <person name="Salzberg S.L."/>
            <person name="Fraser-Liggett C.M."/>
            <person name="Rasko D.A."/>
        </authorList>
    </citation>
    <scope>NUCLEOTIDE SEQUENCE [LARGE SCALE GENOMIC DNA]</scope>
    <source>
        <strain evidence="4">Ames ancestor</strain>
    </source>
</reference>
<evidence type="ECO:0000313" key="4">
    <source>
        <dbReference type="Proteomes" id="UP000000594"/>
    </source>
</evidence>
<feature type="domain" description="SLH" evidence="2">
    <location>
        <begin position="56"/>
        <end position="119"/>
    </location>
</feature>
<feature type="domain" description="SLH" evidence="2">
    <location>
        <begin position="120"/>
        <end position="176"/>
    </location>
</feature>
<proteinExistence type="predicted"/>
<organism evidence="3 4">
    <name type="scientific">Bacillus anthracis</name>
    <name type="common">anthrax bacterium</name>
    <dbReference type="NCBI Taxonomy" id="1392"/>
    <lineage>
        <taxon>Bacteria</taxon>
        <taxon>Bacillati</taxon>
        <taxon>Bacillota</taxon>
        <taxon>Bacilli</taxon>
        <taxon>Bacillales</taxon>
        <taxon>Bacillaceae</taxon>
        <taxon>Bacillus</taxon>
        <taxon>Bacillus cereus group</taxon>
    </lineage>
</organism>
<dbReference type="KEGG" id="bar:GBAA_3695"/>
<dbReference type="PANTHER" id="PTHR43308">
    <property type="entry name" value="OUTER MEMBRANE PROTEIN ALPHA-RELATED"/>
    <property type="match status" value="1"/>
</dbReference>
<keyword evidence="4" id="KW-1185">Reference proteome</keyword>
<dbReference type="InterPro" id="IPR051465">
    <property type="entry name" value="Cell_Envelope_Struct_Comp"/>
</dbReference>
<dbReference type="IntAct" id="A0A0F7RE19">
    <property type="interactions" value="19"/>
</dbReference>
<evidence type="ECO:0000256" key="1">
    <source>
        <dbReference type="ARBA" id="ARBA00022729"/>
    </source>
</evidence>